<proteinExistence type="predicted"/>
<feature type="transmembrane region" description="Helical" evidence="1">
    <location>
        <begin position="238"/>
        <end position="257"/>
    </location>
</feature>
<feature type="transmembrane region" description="Helical" evidence="1">
    <location>
        <begin position="263"/>
        <end position="280"/>
    </location>
</feature>
<dbReference type="RefSeq" id="WP_216872771.1">
    <property type="nucleotide sequence ID" value="NZ_JAERQM010000001.1"/>
</dbReference>
<evidence type="ECO:0000259" key="2">
    <source>
        <dbReference type="Pfam" id="PF00892"/>
    </source>
</evidence>
<evidence type="ECO:0000256" key="1">
    <source>
        <dbReference type="SAM" id="Phobius"/>
    </source>
</evidence>
<dbReference type="PANTHER" id="PTHR22911">
    <property type="entry name" value="ACYL-MALONYL CONDENSING ENZYME-RELATED"/>
    <property type="match status" value="1"/>
</dbReference>
<feature type="transmembrane region" description="Helical" evidence="1">
    <location>
        <begin position="75"/>
        <end position="95"/>
    </location>
</feature>
<protein>
    <submittedName>
        <fullName evidence="3">DMT family transporter</fullName>
    </submittedName>
</protein>
<comment type="caution">
    <text evidence="3">The sequence shown here is derived from an EMBL/GenBank/DDBJ whole genome shotgun (WGS) entry which is preliminary data.</text>
</comment>
<organism evidence="3 4">
    <name type="scientific">Falsiroseomonas oleicola</name>
    <dbReference type="NCBI Taxonomy" id="2801474"/>
    <lineage>
        <taxon>Bacteria</taxon>
        <taxon>Pseudomonadati</taxon>
        <taxon>Pseudomonadota</taxon>
        <taxon>Alphaproteobacteria</taxon>
        <taxon>Acetobacterales</taxon>
        <taxon>Roseomonadaceae</taxon>
        <taxon>Falsiroseomonas</taxon>
    </lineage>
</organism>
<keyword evidence="4" id="KW-1185">Reference proteome</keyword>
<dbReference type="EMBL" id="JAERQM010000001">
    <property type="protein sequence ID" value="MBU8542439.1"/>
    <property type="molecule type" value="Genomic_DNA"/>
</dbReference>
<accession>A0ABS6H1C5</accession>
<dbReference type="InterPro" id="IPR000620">
    <property type="entry name" value="EamA_dom"/>
</dbReference>
<feature type="transmembrane region" description="Helical" evidence="1">
    <location>
        <begin position="181"/>
        <end position="203"/>
    </location>
</feature>
<feature type="domain" description="EamA" evidence="2">
    <location>
        <begin position="154"/>
        <end position="278"/>
    </location>
</feature>
<feature type="transmembrane region" description="Helical" evidence="1">
    <location>
        <begin position="209"/>
        <end position="226"/>
    </location>
</feature>
<keyword evidence="1" id="KW-1133">Transmembrane helix</keyword>
<dbReference type="Proteomes" id="UP000689967">
    <property type="component" value="Unassembled WGS sequence"/>
</dbReference>
<keyword evidence="1" id="KW-0472">Membrane</keyword>
<feature type="transmembrane region" description="Helical" evidence="1">
    <location>
        <begin position="150"/>
        <end position="169"/>
    </location>
</feature>
<name>A0ABS6H1C5_9PROT</name>
<dbReference type="Pfam" id="PF00892">
    <property type="entry name" value="EamA"/>
    <property type="match status" value="2"/>
</dbReference>
<reference evidence="3 4" key="1">
    <citation type="submission" date="2021-01" db="EMBL/GenBank/DDBJ databases">
        <title>Roseomonas sp. nov, a bacterium isolated from an oil production mixture in Yumen Oilfield.</title>
        <authorList>
            <person name="Wu D."/>
        </authorList>
    </citation>
    <scope>NUCLEOTIDE SEQUENCE [LARGE SCALE GENOMIC DNA]</scope>
    <source>
        <strain evidence="3 4">ROY-5-3</strain>
    </source>
</reference>
<gene>
    <name evidence="3" type="ORF">JJQ90_01900</name>
</gene>
<feature type="transmembrane region" description="Helical" evidence="1">
    <location>
        <begin position="31"/>
        <end position="54"/>
    </location>
</feature>
<feature type="transmembrane region" description="Helical" evidence="1">
    <location>
        <begin position="126"/>
        <end position="144"/>
    </location>
</feature>
<keyword evidence="1" id="KW-0812">Transmembrane</keyword>
<sequence>MTPSSNRHLAGILLMSVAVLGFSLNDVLGKWLVATYAVAQVLVLRSLAALLILAPMIAREGPVRLLRPPRPGLQWLRVACGTLEVTAFYWAVSMMPLADTMAFWMATPIFVALASALLLKERLEPARLAAVLLGFVGVVVALGAGLDHGWLPTLVALGGMMLYSGYLLATRELRGTSATVLATYQMGAALVLGLVLAPFGWVPVAWGDALLLMLLGVVGVAAHLAVTHSLALAPAPVVVPWQYAMILWAILFGWLFFDEVPEPGMLVGVAIIIAAGFWLTRLELRGTRRG</sequence>
<dbReference type="PANTHER" id="PTHR22911:SF135">
    <property type="entry name" value="BLR4310 PROTEIN"/>
    <property type="match status" value="1"/>
</dbReference>
<evidence type="ECO:0000313" key="3">
    <source>
        <dbReference type="EMBL" id="MBU8542439.1"/>
    </source>
</evidence>
<feature type="domain" description="EamA" evidence="2">
    <location>
        <begin position="10"/>
        <end position="141"/>
    </location>
</feature>
<feature type="transmembrane region" description="Helical" evidence="1">
    <location>
        <begin position="101"/>
        <end position="119"/>
    </location>
</feature>
<evidence type="ECO:0000313" key="4">
    <source>
        <dbReference type="Proteomes" id="UP000689967"/>
    </source>
</evidence>